<dbReference type="Gene3D" id="1.10.630.10">
    <property type="entry name" value="Cytochrome P450"/>
    <property type="match status" value="1"/>
</dbReference>
<evidence type="ECO:0000256" key="7">
    <source>
        <dbReference type="ARBA" id="ARBA00023002"/>
    </source>
</evidence>
<dbReference type="InterPro" id="IPR050665">
    <property type="entry name" value="Cytochrome_P450_Monooxygen"/>
</dbReference>
<dbReference type="InterPro" id="IPR036396">
    <property type="entry name" value="Cyt_P450_sf"/>
</dbReference>
<dbReference type="PANTHER" id="PTHR24282">
    <property type="entry name" value="CYTOCHROME P450 FAMILY MEMBER"/>
    <property type="match status" value="1"/>
</dbReference>
<sequence length="215" mass="24799">MSNSGLITKISGVSKAQLQRVAGLLLVVAVWVVYFVWWTPRRLERALRPQGLDGTPYRFPHGDREQSARLDREVHAKPMPFSHSIIPRVAPFTHRTVSQYGKISFTWAGSVPEVTITDVGLFFFKGDFTYESEKWVKHRRILNPAFHMEKLKQMLPAFRTYCNDLISKWENTVDVIARAAFGTSYEEGRRIYQLQAQQAVLFVQPARYLRIPGDK</sequence>
<dbReference type="GO" id="GO:0005506">
    <property type="term" value="F:iron ion binding"/>
    <property type="evidence" value="ECO:0007669"/>
    <property type="project" value="InterPro"/>
</dbReference>
<accession>A0A804IIT5</accession>
<dbReference type="OMA" id="THDIAYR"/>
<keyword evidence="7" id="KW-0560">Oxidoreductase</keyword>
<evidence type="ECO:0000256" key="4">
    <source>
        <dbReference type="ARBA" id="ARBA00022692"/>
    </source>
</evidence>
<evidence type="ECO:0000256" key="5">
    <source>
        <dbReference type="ARBA" id="ARBA00022723"/>
    </source>
</evidence>
<dbReference type="GO" id="GO:0020037">
    <property type="term" value="F:heme binding"/>
    <property type="evidence" value="ECO:0007669"/>
    <property type="project" value="InterPro"/>
</dbReference>
<keyword evidence="5" id="KW-0479">Metal-binding</keyword>
<keyword evidence="4 11" id="KW-0812">Transmembrane</keyword>
<evidence type="ECO:0000256" key="9">
    <source>
        <dbReference type="ARBA" id="ARBA00023033"/>
    </source>
</evidence>
<evidence type="ECO:0000256" key="3">
    <source>
        <dbReference type="ARBA" id="ARBA00022617"/>
    </source>
</evidence>
<evidence type="ECO:0000256" key="6">
    <source>
        <dbReference type="ARBA" id="ARBA00022989"/>
    </source>
</evidence>
<proteinExistence type="inferred from homology"/>
<dbReference type="InParanoid" id="A0A804IIT5"/>
<reference evidence="12" key="1">
    <citation type="submission" date="2021-03" db="EMBL/GenBank/DDBJ databases">
        <authorList>
            <consortium name="Genoscope - CEA"/>
            <person name="William W."/>
        </authorList>
    </citation>
    <scope>NUCLEOTIDE SEQUENCE</scope>
    <source>
        <strain evidence="12">Doubled-haploid Pahang</strain>
    </source>
</reference>
<keyword evidence="10 11" id="KW-0472">Membrane</keyword>
<dbReference type="GO" id="GO:0016705">
    <property type="term" value="F:oxidoreductase activity, acting on paired donors, with incorporation or reduction of molecular oxygen"/>
    <property type="evidence" value="ECO:0007669"/>
    <property type="project" value="InterPro"/>
</dbReference>
<keyword evidence="8" id="KW-0408">Iron</keyword>
<evidence type="ECO:0000313" key="13">
    <source>
        <dbReference type="EnsemblPlants" id="Ma03_p32440.1"/>
    </source>
</evidence>
<keyword evidence="9" id="KW-0503">Monooxygenase</keyword>
<evidence type="ECO:0000256" key="1">
    <source>
        <dbReference type="ARBA" id="ARBA00004370"/>
    </source>
</evidence>
<gene>
    <name evidence="12" type="ORF">GSMUA_186300.1</name>
</gene>
<dbReference type="PANTHER" id="PTHR24282:SF255">
    <property type="entry name" value="CYTOCHROME P450 72A11-RELATED"/>
    <property type="match status" value="1"/>
</dbReference>
<keyword evidence="14" id="KW-1185">Reference proteome</keyword>
<name>A0A804IIT5_MUSAM</name>
<keyword evidence="6 11" id="KW-1133">Transmembrane helix</keyword>
<reference evidence="13" key="2">
    <citation type="submission" date="2021-05" db="UniProtKB">
        <authorList>
            <consortium name="EnsemblPlants"/>
        </authorList>
    </citation>
    <scope>IDENTIFICATION</scope>
    <source>
        <strain evidence="13">subsp. malaccensis</strain>
    </source>
</reference>
<dbReference type="Proteomes" id="UP000012960">
    <property type="component" value="Unplaced"/>
</dbReference>
<protein>
    <submittedName>
        <fullName evidence="12">(wild Malaysian banana) hypothetical protein</fullName>
    </submittedName>
</protein>
<evidence type="ECO:0000256" key="2">
    <source>
        <dbReference type="ARBA" id="ARBA00010617"/>
    </source>
</evidence>
<dbReference type="AlphaFoldDB" id="A0A804IIT5"/>
<dbReference type="GO" id="GO:0004497">
    <property type="term" value="F:monooxygenase activity"/>
    <property type="evidence" value="ECO:0007669"/>
    <property type="project" value="UniProtKB-KW"/>
</dbReference>
<evidence type="ECO:0000256" key="11">
    <source>
        <dbReference type="SAM" id="Phobius"/>
    </source>
</evidence>
<dbReference type="SUPFAM" id="SSF48264">
    <property type="entry name" value="Cytochrome P450"/>
    <property type="match status" value="1"/>
</dbReference>
<dbReference type="EMBL" id="HG996468">
    <property type="protein sequence ID" value="CAG1851936.1"/>
    <property type="molecule type" value="Genomic_DNA"/>
</dbReference>
<evidence type="ECO:0000313" key="12">
    <source>
        <dbReference type="EMBL" id="CAG1851936.1"/>
    </source>
</evidence>
<evidence type="ECO:0000313" key="14">
    <source>
        <dbReference type="Proteomes" id="UP000012960"/>
    </source>
</evidence>
<organism evidence="13 14">
    <name type="scientific">Musa acuminata subsp. malaccensis</name>
    <name type="common">Wild banana</name>
    <name type="synonym">Musa malaccensis</name>
    <dbReference type="NCBI Taxonomy" id="214687"/>
    <lineage>
        <taxon>Eukaryota</taxon>
        <taxon>Viridiplantae</taxon>
        <taxon>Streptophyta</taxon>
        <taxon>Embryophyta</taxon>
        <taxon>Tracheophyta</taxon>
        <taxon>Spermatophyta</taxon>
        <taxon>Magnoliopsida</taxon>
        <taxon>Liliopsida</taxon>
        <taxon>Zingiberales</taxon>
        <taxon>Musaceae</taxon>
        <taxon>Musa</taxon>
    </lineage>
</organism>
<evidence type="ECO:0000256" key="8">
    <source>
        <dbReference type="ARBA" id="ARBA00023004"/>
    </source>
</evidence>
<comment type="subcellular location">
    <subcellularLocation>
        <location evidence="1">Membrane</location>
    </subcellularLocation>
</comment>
<dbReference type="EnsemblPlants" id="Ma03_t32440.1">
    <property type="protein sequence ID" value="Ma03_p32440.1"/>
    <property type="gene ID" value="Ma03_g32440"/>
</dbReference>
<dbReference type="GO" id="GO:0016020">
    <property type="term" value="C:membrane"/>
    <property type="evidence" value="ECO:0007669"/>
    <property type="project" value="UniProtKB-SubCell"/>
</dbReference>
<evidence type="ECO:0000256" key="10">
    <source>
        <dbReference type="ARBA" id="ARBA00023136"/>
    </source>
</evidence>
<comment type="similarity">
    <text evidence="2">Belongs to the cytochrome P450 family.</text>
</comment>
<dbReference type="Gramene" id="Ma03_t32440.1">
    <property type="protein sequence ID" value="Ma03_p32440.1"/>
    <property type="gene ID" value="Ma03_g32440"/>
</dbReference>
<dbReference type="GO" id="GO:0006629">
    <property type="term" value="P:lipid metabolic process"/>
    <property type="evidence" value="ECO:0007669"/>
    <property type="project" value="UniProtKB-ARBA"/>
</dbReference>
<feature type="transmembrane region" description="Helical" evidence="11">
    <location>
        <begin position="21"/>
        <end position="38"/>
    </location>
</feature>
<keyword evidence="3" id="KW-0349">Heme</keyword>